<sequence>MVAGHERTQRNSPAGFSLFLRLGKTGTARGKHTHFSCEPVSFEGISGHFRPCHGYLRVAISSPHLALHGLEPSFSGDRSCSSSSLLLQQTQAFQAD</sequence>
<evidence type="ECO:0000313" key="1">
    <source>
        <dbReference type="EMBL" id="RXI02449.1"/>
    </source>
</evidence>
<organism evidence="1 2">
    <name type="scientific">Malus domestica</name>
    <name type="common">Apple</name>
    <name type="synonym">Pyrus malus</name>
    <dbReference type="NCBI Taxonomy" id="3750"/>
    <lineage>
        <taxon>Eukaryota</taxon>
        <taxon>Viridiplantae</taxon>
        <taxon>Streptophyta</taxon>
        <taxon>Embryophyta</taxon>
        <taxon>Tracheophyta</taxon>
        <taxon>Spermatophyta</taxon>
        <taxon>Magnoliopsida</taxon>
        <taxon>eudicotyledons</taxon>
        <taxon>Gunneridae</taxon>
        <taxon>Pentapetalae</taxon>
        <taxon>rosids</taxon>
        <taxon>fabids</taxon>
        <taxon>Rosales</taxon>
        <taxon>Rosaceae</taxon>
        <taxon>Amygdaloideae</taxon>
        <taxon>Maleae</taxon>
        <taxon>Malus</taxon>
    </lineage>
</organism>
<protein>
    <submittedName>
        <fullName evidence="1">Uncharacterized protein</fullName>
    </submittedName>
</protein>
<dbReference type="EMBL" id="RDQH01000330">
    <property type="protein sequence ID" value="RXI02449.1"/>
    <property type="molecule type" value="Genomic_DNA"/>
</dbReference>
<dbReference type="AlphaFoldDB" id="A0A498K2Q4"/>
<comment type="caution">
    <text evidence="1">The sequence shown here is derived from an EMBL/GenBank/DDBJ whole genome shotgun (WGS) entry which is preliminary data.</text>
</comment>
<keyword evidence="2" id="KW-1185">Reference proteome</keyword>
<accession>A0A498K2Q4</accession>
<name>A0A498K2Q4_MALDO</name>
<evidence type="ECO:0000313" key="2">
    <source>
        <dbReference type="Proteomes" id="UP000290289"/>
    </source>
</evidence>
<gene>
    <name evidence="1" type="ORF">DVH24_030378</name>
</gene>
<reference evidence="1 2" key="1">
    <citation type="submission" date="2018-10" db="EMBL/GenBank/DDBJ databases">
        <title>A high-quality apple genome assembly.</title>
        <authorList>
            <person name="Hu J."/>
        </authorList>
    </citation>
    <scope>NUCLEOTIDE SEQUENCE [LARGE SCALE GENOMIC DNA]</scope>
    <source>
        <strain evidence="2">cv. HFTH1</strain>
        <tissue evidence="1">Young leaf</tissue>
    </source>
</reference>
<dbReference type="Proteomes" id="UP000290289">
    <property type="component" value="Chromosome 4"/>
</dbReference>
<proteinExistence type="predicted"/>